<name>A0A090TMD6_9VIBR</name>
<dbReference type="Proteomes" id="UP000029224">
    <property type="component" value="Unassembled WGS sequence"/>
</dbReference>
<comment type="caution">
    <text evidence="2">The sequence shown here is derived from an EMBL/GenBank/DDBJ whole genome shotgun (WGS) entry which is preliminary data.</text>
</comment>
<evidence type="ECO:0000313" key="2">
    <source>
        <dbReference type="EMBL" id="GAL32422.1"/>
    </source>
</evidence>
<accession>A0A090TMD6</accession>
<keyword evidence="3" id="KW-1185">Reference proteome</keyword>
<organism evidence="2 3">
    <name type="scientific">Vibrio maritimus</name>
    <dbReference type="NCBI Taxonomy" id="990268"/>
    <lineage>
        <taxon>Bacteria</taxon>
        <taxon>Pseudomonadati</taxon>
        <taxon>Pseudomonadota</taxon>
        <taxon>Gammaproteobacteria</taxon>
        <taxon>Vibrionales</taxon>
        <taxon>Vibrionaceae</taxon>
        <taxon>Vibrio</taxon>
    </lineage>
</organism>
<dbReference type="AlphaFoldDB" id="A0A090TMD6"/>
<evidence type="ECO:0000256" key="1">
    <source>
        <dbReference type="SAM" id="MobiDB-lite"/>
    </source>
</evidence>
<feature type="region of interest" description="Disordered" evidence="1">
    <location>
        <begin position="207"/>
        <end position="309"/>
    </location>
</feature>
<reference evidence="2 3" key="2">
    <citation type="submission" date="2014-09" db="EMBL/GenBank/DDBJ databases">
        <authorList>
            <consortium name="NBRP consortium"/>
            <person name="Sawabe T."/>
            <person name="Meirelles P."/>
            <person name="Nakanishi M."/>
            <person name="Sayaka M."/>
            <person name="Hattori M."/>
            <person name="Ohkuma M."/>
        </authorList>
    </citation>
    <scope>NUCLEOTIDE SEQUENCE [LARGE SCALE GENOMIC DNA]</scope>
    <source>
        <strain evidence="2 3">JCM 19240</strain>
    </source>
</reference>
<evidence type="ECO:0000313" key="3">
    <source>
        <dbReference type="Proteomes" id="UP000029224"/>
    </source>
</evidence>
<gene>
    <name evidence="2" type="ORF">JCM19240_5853</name>
</gene>
<sequence>MNRLFSSRRFYLESFILVVLVATSFASKSAPYDRGHKSSTVMGYCNRYDYSTISACVAHYTEQITTINPLDHVESVSIVNANNKYNVTYYINLWVVNEGGFESNFQVKWWITDGSTSICPDEQPDGSCEASLPPVPTCEDEETQKSIQVDRYTCQTGNQDPAHFDSNFQYSCTNTDEGYDYSSTCDYSSNGCFVDCDKDTDQPICNPATEQCELPPPTQPPTGGGDGSGGSGGEDSDLCSTHPELCAGPGTEDPDNGCEAPADAPWLCDNPDERPENPTPENPDPDNSGAAINAQNDTTKPFVTSTKPSTKALNSLKASIKNSAILTKVYKATTTTTPLC</sequence>
<proteinExistence type="predicted"/>
<feature type="compositionally biased region" description="Polar residues" evidence="1">
    <location>
        <begin position="293"/>
        <end position="309"/>
    </location>
</feature>
<protein>
    <submittedName>
        <fullName evidence="2">Uncharacterized protein</fullName>
    </submittedName>
</protein>
<dbReference type="EMBL" id="BBMT01000001">
    <property type="protein sequence ID" value="GAL32422.1"/>
    <property type="molecule type" value="Genomic_DNA"/>
</dbReference>
<feature type="compositionally biased region" description="Gly residues" evidence="1">
    <location>
        <begin position="222"/>
        <end position="233"/>
    </location>
</feature>
<reference evidence="2 3" key="1">
    <citation type="submission" date="2014-09" db="EMBL/GenBank/DDBJ databases">
        <title>Vibrio maritimus JCM 19240. (C210) whole genome shotgun sequence.</title>
        <authorList>
            <person name="Sawabe T."/>
            <person name="Meirelles P."/>
            <person name="Nakanishi M."/>
            <person name="Sayaka M."/>
            <person name="Hattori M."/>
            <person name="Ohkuma M."/>
        </authorList>
    </citation>
    <scope>NUCLEOTIDE SEQUENCE [LARGE SCALE GENOMIC DNA]</scope>
    <source>
        <strain evidence="2 3">JCM 19240</strain>
    </source>
</reference>